<dbReference type="InterPro" id="IPR029016">
    <property type="entry name" value="GAF-like_dom_sf"/>
</dbReference>
<feature type="transmembrane region" description="Helical" evidence="1">
    <location>
        <begin position="62"/>
        <end position="93"/>
    </location>
</feature>
<dbReference type="SMART" id="SM00267">
    <property type="entry name" value="GGDEF"/>
    <property type="match status" value="1"/>
</dbReference>
<keyword evidence="1" id="KW-0812">Transmembrane</keyword>
<organism evidence="3 4">
    <name type="scientific">Metabacillus arenae</name>
    <dbReference type="NCBI Taxonomy" id="2771434"/>
    <lineage>
        <taxon>Bacteria</taxon>
        <taxon>Bacillati</taxon>
        <taxon>Bacillota</taxon>
        <taxon>Bacilli</taxon>
        <taxon>Bacillales</taxon>
        <taxon>Bacillaceae</taxon>
        <taxon>Metabacillus</taxon>
    </lineage>
</organism>
<dbReference type="InterPro" id="IPR050469">
    <property type="entry name" value="Diguanylate_Cyclase"/>
</dbReference>
<keyword evidence="1" id="KW-1133">Transmembrane helix</keyword>
<dbReference type="PANTHER" id="PTHR45138:SF9">
    <property type="entry name" value="DIGUANYLATE CYCLASE DGCM-RELATED"/>
    <property type="match status" value="1"/>
</dbReference>
<dbReference type="EMBL" id="JACXAI010000016">
    <property type="protein sequence ID" value="MBD1381193.1"/>
    <property type="molecule type" value="Genomic_DNA"/>
</dbReference>
<dbReference type="Proteomes" id="UP000626844">
    <property type="component" value="Unassembled WGS sequence"/>
</dbReference>
<evidence type="ECO:0000313" key="4">
    <source>
        <dbReference type="Proteomes" id="UP000626844"/>
    </source>
</evidence>
<gene>
    <name evidence="3" type="ORF">IC621_13215</name>
</gene>
<feature type="transmembrane region" description="Helical" evidence="1">
    <location>
        <begin position="105"/>
        <end position="125"/>
    </location>
</feature>
<sequence length="565" mass="65032">MDIELKWKLILWACWGTFLPIILFSTYQLVPPPVFQFEMVAFLLLMCVVTFFPIIVNETPIFFVQGVSIAVFLFFGLFVEMIFMQISILVLMFKLRVGKRDIHRLPTNSLMFLIVSLVSGLIYYAVGGETGENDFSFFFLGAILLYGLSVFLTNHFLLRLIRKIFYKRNDRFITRDFLWEIYSSLLIYPVGVVLYFLYVETGVKALLVVGVPYLILSLIITLYYSSQRLNRYLKRTSEFGHQLTERLNVDEALDLFINHLMSMIKSDYTFVIDVVDTHHIEVIRKAEQGMLSDQEEPLFLINDEISNLVINLKRGILYKKRQHWNHITCTLFANSIESIMAVPVLRNQKVTGVVLLASKQKRAFLQDQLTIVELITAHLGVALENARSYEETRAQSERCPLTNVYNYRYLEQLLLTEFERLKYGHTATLSLILLDIDFFKSVNDNYGHQSGNTVLVQLAERLSAFVGNKGTVARYGGEEFVVLLPNVEKEACYIEAEGIRQTIANKSFLIEPALGDIERKESIQLTASIGFATAPYDANNPFELLRHADRAMLYRSQKGRKKSCF</sequence>
<dbReference type="GO" id="GO:0052621">
    <property type="term" value="F:diguanylate cyclase activity"/>
    <property type="evidence" value="ECO:0007669"/>
    <property type="project" value="TreeGrafter"/>
</dbReference>
<dbReference type="SMART" id="SM00065">
    <property type="entry name" value="GAF"/>
    <property type="match status" value="1"/>
</dbReference>
<dbReference type="AlphaFoldDB" id="A0A926NIJ7"/>
<dbReference type="SUPFAM" id="SSF55073">
    <property type="entry name" value="Nucleotide cyclase"/>
    <property type="match status" value="1"/>
</dbReference>
<feature type="domain" description="GGDEF" evidence="2">
    <location>
        <begin position="427"/>
        <end position="565"/>
    </location>
</feature>
<dbReference type="NCBIfam" id="TIGR00254">
    <property type="entry name" value="GGDEF"/>
    <property type="match status" value="1"/>
</dbReference>
<evidence type="ECO:0000256" key="1">
    <source>
        <dbReference type="SAM" id="Phobius"/>
    </source>
</evidence>
<dbReference type="InterPro" id="IPR000160">
    <property type="entry name" value="GGDEF_dom"/>
</dbReference>
<comment type="caution">
    <text evidence="3">The sequence shown here is derived from an EMBL/GenBank/DDBJ whole genome shotgun (WGS) entry which is preliminary data.</text>
</comment>
<dbReference type="GO" id="GO:0005886">
    <property type="term" value="C:plasma membrane"/>
    <property type="evidence" value="ECO:0007669"/>
    <property type="project" value="TreeGrafter"/>
</dbReference>
<evidence type="ECO:0000313" key="3">
    <source>
        <dbReference type="EMBL" id="MBD1381193.1"/>
    </source>
</evidence>
<dbReference type="GO" id="GO:0043709">
    <property type="term" value="P:cell adhesion involved in single-species biofilm formation"/>
    <property type="evidence" value="ECO:0007669"/>
    <property type="project" value="TreeGrafter"/>
</dbReference>
<dbReference type="Pfam" id="PF00990">
    <property type="entry name" value="GGDEF"/>
    <property type="match status" value="1"/>
</dbReference>
<name>A0A926NIJ7_9BACI</name>
<dbReference type="PANTHER" id="PTHR45138">
    <property type="entry name" value="REGULATORY COMPONENTS OF SENSORY TRANSDUCTION SYSTEM"/>
    <property type="match status" value="1"/>
</dbReference>
<proteinExistence type="predicted"/>
<dbReference type="GO" id="GO:1902201">
    <property type="term" value="P:negative regulation of bacterial-type flagellum-dependent cell motility"/>
    <property type="evidence" value="ECO:0007669"/>
    <property type="project" value="TreeGrafter"/>
</dbReference>
<evidence type="ECO:0000259" key="2">
    <source>
        <dbReference type="PROSITE" id="PS50887"/>
    </source>
</evidence>
<dbReference type="InterPro" id="IPR003018">
    <property type="entry name" value="GAF"/>
</dbReference>
<dbReference type="PROSITE" id="PS50887">
    <property type="entry name" value="GGDEF"/>
    <property type="match status" value="1"/>
</dbReference>
<keyword evidence="1" id="KW-0472">Membrane</keyword>
<dbReference type="Gene3D" id="3.30.70.270">
    <property type="match status" value="1"/>
</dbReference>
<dbReference type="InterPro" id="IPR029787">
    <property type="entry name" value="Nucleotide_cyclase"/>
</dbReference>
<protein>
    <submittedName>
        <fullName evidence="3">Diguanylate cyclase</fullName>
    </submittedName>
</protein>
<feature type="transmembrane region" description="Helical" evidence="1">
    <location>
        <begin position="137"/>
        <end position="157"/>
    </location>
</feature>
<keyword evidence="4" id="KW-1185">Reference proteome</keyword>
<dbReference type="SUPFAM" id="SSF55781">
    <property type="entry name" value="GAF domain-like"/>
    <property type="match status" value="1"/>
</dbReference>
<dbReference type="InterPro" id="IPR043128">
    <property type="entry name" value="Rev_trsase/Diguanyl_cyclase"/>
</dbReference>
<dbReference type="CDD" id="cd01949">
    <property type="entry name" value="GGDEF"/>
    <property type="match status" value="1"/>
</dbReference>
<dbReference type="RefSeq" id="WP_191158789.1">
    <property type="nucleotide sequence ID" value="NZ_JACXAI010000016.1"/>
</dbReference>
<feature type="transmembrane region" description="Helical" evidence="1">
    <location>
        <begin position="205"/>
        <end position="225"/>
    </location>
</feature>
<accession>A0A926NIJ7</accession>
<feature type="transmembrane region" description="Helical" evidence="1">
    <location>
        <begin position="6"/>
        <end position="27"/>
    </location>
</feature>
<feature type="transmembrane region" description="Helical" evidence="1">
    <location>
        <begin position="177"/>
        <end position="199"/>
    </location>
</feature>
<dbReference type="Pfam" id="PF13185">
    <property type="entry name" value="GAF_2"/>
    <property type="match status" value="1"/>
</dbReference>
<dbReference type="Gene3D" id="3.30.450.40">
    <property type="match status" value="1"/>
</dbReference>
<feature type="transmembrane region" description="Helical" evidence="1">
    <location>
        <begin position="39"/>
        <end position="56"/>
    </location>
</feature>
<reference evidence="3" key="1">
    <citation type="submission" date="2020-09" db="EMBL/GenBank/DDBJ databases">
        <title>A novel bacterium of genus Bacillus, isolated from South China Sea.</title>
        <authorList>
            <person name="Huang H."/>
            <person name="Mo K."/>
            <person name="Hu Y."/>
        </authorList>
    </citation>
    <scope>NUCLEOTIDE SEQUENCE</scope>
    <source>
        <strain evidence="3">IB182487</strain>
    </source>
</reference>